<dbReference type="EMBL" id="AEDO01000058">
    <property type="protein sequence ID" value="EFL45065.1"/>
    <property type="molecule type" value="Genomic_DNA"/>
</dbReference>
<dbReference type="InterPro" id="IPR036628">
    <property type="entry name" value="Clp_N_dom_sf"/>
</dbReference>
<evidence type="ECO:0000313" key="3">
    <source>
        <dbReference type="Proteomes" id="UP000003610"/>
    </source>
</evidence>
<dbReference type="AlphaFoldDB" id="E1KTY5"/>
<dbReference type="STRING" id="866771.HMPREF9296_0860"/>
<feature type="domain" description="Clp R" evidence="1">
    <location>
        <begin position="1"/>
        <end position="98"/>
    </location>
</feature>
<accession>E1KTY5</accession>
<dbReference type="Proteomes" id="UP000003610">
    <property type="component" value="Unassembled WGS sequence"/>
</dbReference>
<name>E1KTY5_9BACT</name>
<proteinExistence type="predicted"/>
<dbReference type="Gene3D" id="1.10.1780.10">
    <property type="entry name" value="Clp, N-terminal domain"/>
    <property type="match status" value="1"/>
</dbReference>
<dbReference type="InterPro" id="IPR004176">
    <property type="entry name" value="Clp_R_N"/>
</dbReference>
<dbReference type="Pfam" id="PF02861">
    <property type="entry name" value="Clp_N"/>
    <property type="match status" value="1"/>
</dbReference>
<protein>
    <recommendedName>
        <fullName evidence="1">Clp R domain-containing protein</fullName>
    </recommendedName>
</protein>
<dbReference type="SUPFAM" id="SSF81923">
    <property type="entry name" value="Double Clp-N motif"/>
    <property type="match status" value="1"/>
</dbReference>
<reference evidence="2 3" key="1">
    <citation type="submission" date="2010-08" db="EMBL/GenBank/DDBJ databases">
        <authorList>
            <person name="Durkin A.S."/>
            <person name="Madupu R."/>
            <person name="Torralba M."/>
            <person name="Gillis M."/>
            <person name="Methe B."/>
            <person name="Sutton G."/>
            <person name="Nelson K.E."/>
        </authorList>
    </citation>
    <scope>NUCLEOTIDE SEQUENCE [LARGE SCALE GENOMIC DNA]</scope>
    <source>
        <strain evidence="2 3">FB035-09AN</strain>
    </source>
</reference>
<evidence type="ECO:0000313" key="2">
    <source>
        <dbReference type="EMBL" id="EFL45065.1"/>
    </source>
</evidence>
<evidence type="ECO:0000259" key="1">
    <source>
        <dbReference type="Pfam" id="PF02861"/>
    </source>
</evidence>
<organism evidence="2 3">
    <name type="scientific">Prevotella disiens FB035-09AN</name>
    <dbReference type="NCBI Taxonomy" id="866771"/>
    <lineage>
        <taxon>Bacteria</taxon>
        <taxon>Pseudomonadati</taxon>
        <taxon>Bacteroidota</taxon>
        <taxon>Bacteroidia</taxon>
        <taxon>Bacteroidales</taxon>
        <taxon>Prevotellaceae</taxon>
        <taxon>Prevotella</taxon>
    </lineage>
</organism>
<sequence length="126" mass="13894">MQSAMRLSASMANADNHTSYGISHLVLALLSEGTGTGLSNILSSMNKDVGYIHEWFDVRREMYVSEEHEGDGIVADSQVTLVLEEAERSKIKLGSDSIDALLCIYSRLFAKVLFSRYSQIESLSVS</sequence>
<gene>
    <name evidence="2" type="ORF">HMPREF9296_0860</name>
</gene>
<comment type="caution">
    <text evidence="2">The sequence shown here is derived from an EMBL/GenBank/DDBJ whole genome shotgun (WGS) entry which is preliminary data.</text>
</comment>